<evidence type="ECO:0000313" key="4">
    <source>
        <dbReference type="EMBL" id="SMP13082.1"/>
    </source>
</evidence>
<dbReference type="InterPro" id="IPR029063">
    <property type="entry name" value="SAM-dependent_MTases_sf"/>
</dbReference>
<dbReference type="PANTHER" id="PTHR43167">
    <property type="entry name" value="PUTATIVE (AFU_ORTHOLOGUE AFUA_6G01830)-RELATED"/>
    <property type="match status" value="1"/>
</dbReference>
<dbReference type="RefSeq" id="WP_265133843.1">
    <property type="nucleotide sequence ID" value="NZ_FXTX01000010.1"/>
</dbReference>
<dbReference type="CDD" id="cd02440">
    <property type="entry name" value="AdoMet_MTases"/>
    <property type="match status" value="1"/>
</dbReference>
<dbReference type="Pfam" id="PF01596">
    <property type="entry name" value="Methyltransf_3"/>
    <property type="match status" value="1"/>
</dbReference>
<evidence type="ECO:0000256" key="3">
    <source>
        <dbReference type="ARBA" id="ARBA00022691"/>
    </source>
</evidence>
<protein>
    <submittedName>
        <fullName evidence="4">Predicted O-methyltransferase YrrM</fullName>
    </submittedName>
</protein>
<evidence type="ECO:0000313" key="5">
    <source>
        <dbReference type="Proteomes" id="UP001157947"/>
    </source>
</evidence>
<comment type="caution">
    <text evidence="4">The sequence shown here is derived from an EMBL/GenBank/DDBJ whole genome shotgun (WGS) entry which is preliminary data.</text>
</comment>
<dbReference type="PROSITE" id="PS51682">
    <property type="entry name" value="SAM_OMT_I"/>
    <property type="match status" value="1"/>
</dbReference>
<dbReference type="EMBL" id="FXTX01000010">
    <property type="protein sequence ID" value="SMP13082.1"/>
    <property type="molecule type" value="Genomic_DNA"/>
</dbReference>
<gene>
    <name evidence="4" type="ORF">SAMN06264868_11039</name>
</gene>
<keyword evidence="3" id="KW-0949">S-adenosyl-L-methionine</keyword>
<dbReference type="InterPro" id="IPR002935">
    <property type="entry name" value="SAM_O-MeTrfase"/>
</dbReference>
<evidence type="ECO:0000256" key="1">
    <source>
        <dbReference type="ARBA" id="ARBA00022603"/>
    </source>
</evidence>
<organism evidence="4 5">
    <name type="scientific">Venenivibrio stagnispumantis</name>
    <dbReference type="NCBI Taxonomy" id="407998"/>
    <lineage>
        <taxon>Bacteria</taxon>
        <taxon>Pseudomonadati</taxon>
        <taxon>Aquificota</taxon>
        <taxon>Aquificia</taxon>
        <taxon>Aquificales</taxon>
        <taxon>Hydrogenothermaceae</taxon>
        <taxon>Venenivibrio</taxon>
    </lineage>
</organism>
<dbReference type="Proteomes" id="UP001157947">
    <property type="component" value="Unassembled WGS sequence"/>
</dbReference>
<dbReference type="AlphaFoldDB" id="A0AA46AEF5"/>
<reference evidence="4" key="1">
    <citation type="submission" date="2017-05" db="EMBL/GenBank/DDBJ databases">
        <authorList>
            <person name="Varghese N."/>
            <person name="Submissions S."/>
        </authorList>
    </citation>
    <scope>NUCLEOTIDE SEQUENCE</scope>
    <source>
        <strain evidence="4">DSM 18763</strain>
    </source>
</reference>
<dbReference type="GO" id="GO:0032259">
    <property type="term" value="P:methylation"/>
    <property type="evidence" value="ECO:0007669"/>
    <property type="project" value="UniProtKB-KW"/>
</dbReference>
<name>A0AA46AEF5_9AQUI</name>
<keyword evidence="2" id="KW-0808">Transferase</keyword>
<dbReference type="SUPFAM" id="SSF53335">
    <property type="entry name" value="S-adenosyl-L-methionine-dependent methyltransferases"/>
    <property type="match status" value="1"/>
</dbReference>
<accession>A0AA46AEF5</accession>
<dbReference type="Gene3D" id="3.40.50.150">
    <property type="entry name" value="Vaccinia Virus protein VP39"/>
    <property type="match status" value="1"/>
</dbReference>
<sequence>MFIINPDIKNYIKDLSRKIKIEDEEIISQLERYADETDFPIINREVGLLIHLITKLKKPKLVVELGSGFGYSAYWFAKAMEDGKVVLIDYQEKNIEKAKELFEKTNLTDKAIFEVGDAVEIAKKYQNIDILFLDLEKSRYLEAIKQLENNLNQNALIIADNTLWYGNVVNPQDNKSKIVAQFNQYMFENYLSVLIPIRDGVLIAYKD</sequence>
<evidence type="ECO:0000256" key="2">
    <source>
        <dbReference type="ARBA" id="ARBA00022679"/>
    </source>
</evidence>
<dbReference type="GO" id="GO:0008171">
    <property type="term" value="F:O-methyltransferase activity"/>
    <property type="evidence" value="ECO:0007669"/>
    <property type="project" value="InterPro"/>
</dbReference>
<proteinExistence type="predicted"/>
<keyword evidence="1" id="KW-0489">Methyltransferase</keyword>
<dbReference type="PANTHER" id="PTHR43167:SF1">
    <property type="entry name" value="PUTATIVE (AFU_ORTHOLOGUE AFUA_6G01830)-RELATED"/>
    <property type="match status" value="1"/>
</dbReference>
<keyword evidence="5" id="KW-1185">Reference proteome</keyword>